<reference evidence="2" key="1">
    <citation type="journal article" date="2019" name="Int. J. Syst. Evol. Microbiol.">
        <title>The Global Catalogue of Microorganisms (GCM) 10K type strain sequencing project: providing services to taxonomists for standard genome sequencing and annotation.</title>
        <authorList>
            <consortium name="The Broad Institute Genomics Platform"/>
            <consortium name="The Broad Institute Genome Sequencing Center for Infectious Disease"/>
            <person name="Wu L."/>
            <person name="Ma J."/>
        </authorList>
    </citation>
    <scope>NUCLEOTIDE SEQUENCE [LARGE SCALE GENOMIC DNA]</scope>
    <source>
        <strain evidence="2">YIM 94188</strain>
    </source>
</reference>
<dbReference type="EMBL" id="JBHSNS010000011">
    <property type="protein sequence ID" value="MFC5730946.1"/>
    <property type="molecule type" value="Genomic_DNA"/>
</dbReference>
<comment type="caution">
    <text evidence="1">The sequence shown here is derived from an EMBL/GenBank/DDBJ whole genome shotgun (WGS) entry which is preliminary data.</text>
</comment>
<evidence type="ECO:0000313" key="2">
    <source>
        <dbReference type="Proteomes" id="UP001596072"/>
    </source>
</evidence>
<dbReference type="Proteomes" id="UP001596072">
    <property type="component" value="Unassembled WGS sequence"/>
</dbReference>
<gene>
    <name evidence="1" type="ORF">ACFPQB_18640</name>
</gene>
<dbReference type="RefSeq" id="WP_136431082.1">
    <property type="nucleotide sequence ID" value="NZ_JBHSNS010000011.1"/>
</dbReference>
<keyword evidence="2" id="KW-1185">Reference proteome</keyword>
<protein>
    <submittedName>
        <fullName evidence="1">Uncharacterized protein</fullName>
    </submittedName>
</protein>
<accession>A0ABW0ZJ87</accession>
<evidence type="ECO:0000313" key="1">
    <source>
        <dbReference type="EMBL" id="MFC5730946.1"/>
    </source>
</evidence>
<sequence length="64" mass="7258">MDTNTLNRALARIIIAADRAGLPATATADVWQIRNLTPEGQWQALYRWEVCMRTWPNAQDFLAA</sequence>
<proteinExistence type="predicted"/>
<organism evidence="1 2">
    <name type="scientific">Nocardioides vastitatis</name>
    <dbReference type="NCBI Taxonomy" id="2568655"/>
    <lineage>
        <taxon>Bacteria</taxon>
        <taxon>Bacillati</taxon>
        <taxon>Actinomycetota</taxon>
        <taxon>Actinomycetes</taxon>
        <taxon>Propionibacteriales</taxon>
        <taxon>Nocardioidaceae</taxon>
        <taxon>Nocardioides</taxon>
    </lineage>
</organism>
<name>A0ABW0ZJ87_9ACTN</name>